<evidence type="ECO:0000313" key="1">
    <source>
        <dbReference type="EMBL" id="KLU21965.1"/>
    </source>
</evidence>
<dbReference type="RefSeq" id="WP_047896414.1">
    <property type="nucleotide sequence ID" value="NZ_AEJF01000194.1"/>
</dbReference>
<sequence length="110" mass="12496">MINTIDHTGKRWNMLTAIRYLNHGKNGARWVFYCHQCGQEKIMPVRFVRNGKRVSCGCKLRVAIIRPSGPAVVWPFPKILGLDGLPVSPVWRQHEAPKPLSLNKLAIARI</sequence>
<protein>
    <submittedName>
        <fullName evidence="1">Uncharacterized protein</fullName>
    </submittedName>
</protein>
<comment type="caution">
    <text evidence="1">The sequence shown here is derived from an EMBL/GenBank/DDBJ whole genome shotgun (WGS) entry which is preliminary data.</text>
</comment>
<reference evidence="1 2" key="1">
    <citation type="journal article" date="2015" name="Genome Announc.">
        <title>Draft Genome Sequence of Burkholderia sp. Strain PML1(12), an Ectomycorrhizosphere-Inhabiting Bacterium with Effective Mineral-Weathering Ability.</title>
        <authorList>
            <person name="Uroz S."/>
            <person name="Oger P."/>
        </authorList>
    </citation>
    <scope>NUCLEOTIDE SEQUENCE [LARGE SCALE GENOMIC DNA]</scope>
    <source>
        <strain evidence="2">PML1(12)</strain>
    </source>
</reference>
<dbReference type="Proteomes" id="UP000035963">
    <property type="component" value="Unassembled WGS sequence"/>
</dbReference>
<gene>
    <name evidence="1" type="ORF">EOS_33015</name>
</gene>
<dbReference type="AlphaFoldDB" id="A0A0J1CMF5"/>
<evidence type="ECO:0000313" key="2">
    <source>
        <dbReference type="Proteomes" id="UP000035963"/>
    </source>
</evidence>
<dbReference type="EMBL" id="AEJF01000194">
    <property type="protein sequence ID" value="KLU21965.1"/>
    <property type="molecule type" value="Genomic_DNA"/>
</dbReference>
<dbReference type="PATRIC" id="fig|908627.4.peg.7376"/>
<accession>A0A0J1CMF5</accession>
<proteinExistence type="predicted"/>
<name>A0A0J1CMF5_9BURK</name>
<organism evidence="1 2">
    <name type="scientific">Caballeronia mineralivorans PML1(12)</name>
    <dbReference type="NCBI Taxonomy" id="908627"/>
    <lineage>
        <taxon>Bacteria</taxon>
        <taxon>Pseudomonadati</taxon>
        <taxon>Pseudomonadota</taxon>
        <taxon>Betaproteobacteria</taxon>
        <taxon>Burkholderiales</taxon>
        <taxon>Burkholderiaceae</taxon>
        <taxon>Caballeronia</taxon>
    </lineage>
</organism>
<keyword evidence="2" id="KW-1185">Reference proteome</keyword>